<comment type="caution">
    <text evidence="3">The sequence shown here is derived from an EMBL/GenBank/DDBJ whole genome shotgun (WGS) entry which is preliminary data.</text>
</comment>
<evidence type="ECO:0000259" key="2">
    <source>
        <dbReference type="Pfam" id="PF16694"/>
    </source>
</evidence>
<organism evidence="3 4">
    <name type="scientific">Agarivorans albus MKT 106</name>
    <dbReference type="NCBI Taxonomy" id="1331007"/>
    <lineage>
        <taxon>Bacteria</taxon>
        <taxon>Pseudomonadati</taxon>
        <taxon>Pseudomonadota</taxon>
        <taxon>Gammaproteobacteria</taxon>
        <taxon>Alteromonadales</taxon>
        <taxon>Alteromonadaceae</taxon>
        <taxon>Agarivorans</taxon>
    </lineage>
</organism>
<dbReference type="InterPro" id="IPR032033">
    <property type="entry name" value="Cytochrome_P460"/>
</dbReference>
<evidence type="ECO:0000313" key="4">
    <source>
        <dbReference type="Proteomes" id="UP000014461"/>
    </source>
</evidence>
<feature type="domain" description="Cytochrome P460" evidence="2">
    <location>
        <begin position="50"/>
        <end position="176"/>
    </location>
</feature>
<evidence type="ECO:0000256" key="1">
    <source>
        <dbReference type="SAM" id="SignalP"/>
    </source>
</evidence>
<dbReference type="RefSeq" id="WP_016401931.1">
    <property type="nucleotide sequence ID" value="NZ_BARX01000014.1"/>
</dbReference>
<keyword evidence="4" id="KW-1185">Reference proteome</keyword>
<reference evidence="3" key="1">
    <citation type="journal article" date="2013" name="Genome Announc.">
        <title>Draft Genome Sequence of Agarivorans albus Strain MKT 106T, an Agarolytic Marine Bacterium.</title>
        <authorList>
            <person name="Yasuike M."/>
            <person name="Nakamura Y."/>
            <person name="Kai W."/>
            <person name="Fujiwara A."/>
            <person name="Fukui Y."/>
            <person name="Satomi M."/>
            <person name="Sano M."/>
        </authorList>
    </citation>
    <scope>NUCLEOTIDE SEQUENCE [LARGE SCALE GENOMIC DNA]</scope>
</reference>
<feature type="chain" id="PRO_5004478730" description="Cytochrome P460 domain-containing protein" evidence="1">
    <location>
        <begin position="23"/>
        <end position="184"/>
    </location>
</feature>
<dbReference type="Proteomes" id="UP000014461">
    <property type="component" value="Unassembled WGS sequence"/>
</dbReference>
<gene>
    <name evidence="3" type="ORF">AALB_2243</name>
</gene>
<dbReference type="STRING" id="1331007.AALB_2243"/>
<proteinExistence type="predicted"/>
<protein>
    <recommendedName>
        <fullName evidence="2">Cytochrome P460 domain-containing protein</fullName>
    </recommendedName>
</protein>
<dbReference type="EMBL" id="BARX01000014">
    <property type="protein sequence ID" value="GAD02163.1"/>
    <property type="molecule type" value="Genomic_DNA"/>
</dbReference>
<dbReference type="CDD" id="cd20750">
    <property type="entry name" value="cyt_c_I"/>
    <property type="match status" value="1"/>
</dbReference>
<keyword evidence="1" id="KW-0732">Signal</keyword>
<dbReference type="InterPro" id="IPR038142">
    <property type="entry name" value="Cytochrome_P460_sp"/>
</dbReference>
<evidence type="ECO:0000313" key="3">
    <source>
        <dbReference type="EMBL" id="GAD02163.1"/>
    </source>
</evidence>
<name>R9PLL5_AGAAL</name>
<dbReference type="Pfam" id="PF16694">
    <property type="entry name" value="Cytochrome_P460"/>
    <property type="match status" value="1"/>
</dbReference>
<dbReference type="AlphaFoldDB" id="R9PLL5"/>
<feature type="signal peptide" evidence="1">
    <location>
        <begin position="1"/>
        <end position="22"/>
    </location>
</feature>
<sequence length="184" mass="20442">MFKYLVSGLLGLSISFSGMANANSYALNQVYAELVGTQGEIAFPADFQRNLVHLGTTAVMSESMRVQNLNGIYTQAAAVEAYNSTGKWPDGTLFVKDVKLVSSERLTTGLVYHQQANDVFFVMIKDTQGRFANNPHWGEGWGWAMFDATPTVNVSESRAQCQACHAPRRDNDWLYTDQYPALLK</sequence>
<accession>R9PLL5</accession>
<dbReference type="Gene3D" id="3.50.70.20">
    <property type="entry name" value="Cytochrome P460"/>
    <property type="match status" value="1"/>
</dbReference>
<dbReference type="OrthoDB" id="511546at2"/>